<dbReference type="AlphaFoldDB" id="A0A956NAV3"/>
<dbReference type="InterPro" id="IPR006976">
    <property type="entry name" value="VanZ-like"/>
</dbReference>
<evidence type="ECO:0000259" key="1">
    <source>
        <dbReference type="Pfam" id="PF04892"/>
    </source>
</evidence>
<evidence type="ECO:0000313" key="2">
    <source>
        <dbReference type="EMBL" id="MCA9755860.1"/>
    </source>
</evidence>
<evidence type="ECO:0000313" key="3">
    <source>
        <dbReference type="Proteomes" id="UP000739538"/>
    </source>
</evidence>
<reference evidence="2" key="1">
    <citation type="submission" date="2020-04" db="EMBL/GenBank/DDBJ databases">
        <authorList>
            <person name="Zhang T."/>
        </authorList>
    </citation>
    <scope>NUCLEOTIDE SEQUENCE</scope>
    <source>
        <strain evidence="2">HKST-UBA02</strain>
    </source>
</reference>
<dbReference type="PANTHER" id="PTHR28008:SF1">
    <property type="entry name" value="DOMAIN PROTEIN, PUTATIVE (AFU_ORTHOLOGUE AFUA_3G10980)-RELATED"/>
    <property type="match status" value="1"/>
</dbReference>
<reference evidence="2" key="2">
    <citation type="journal article" date="2021" name="Microbiome">
        <title>Successional dynamics and alternative stable states in a saline activated sludge microbial community over 9 years.</title>
        <authorList>
            <person name="Wang Y."/>
            <person name="Ye J."/>
            <person name="Ju F."/>
            <person name="Liu L."/>
            <person name="Boyd J.A."/>
            <person name="Deng Y."/>
            <person name="Parks D.H."/>
            <person name="Jiang X."/>
            <person name="Yin X."/>
            <person name="Woodcroft B.J."/>
            <person name="Tyson G.W."/>
            <person name="Hugenholtz P."/>
            <person name="Polz M.F."/>
            <person name="Zhang T."/>
        </authorList>
    </citation>
    <scope>NUCLEOTIDE SEQUENCE</scope>
    <source>
        <strain evidence="2">HKST-UBA02</strain>
    </source>
</reference>
<dbReference type="Pfam" id="PF04892">
    <property type="entry name" value="VanZ"/>
    <property type="match status" value="1"/>
</dbReference>
<accession>A0A956NAV3</accession>
<dbReference type="NCBIfam" id="NF037970">
    <property type="entry name" value="vanZ_1"/>
    <property type="match status" value="1"/>
</dbReference>
<name>A0A956NAV3_UNCEI</name>
<organism evidence="2 3">
    <name type="scientific">Eiseniibacteriota bacterium</name>
    <dbReference type="NCBI Taxonomy" id="2212470"/>
    <lineage>
        <taxon>Bacteria</taxon>
        <taxon>Candidatus Eiseniibacteriota</taxon>
    </lineage>
</organism>
<sequence length="141" mass="15573">MRFLSAWLPFLLLEATVIFFSSRPGSSIHLPFARVDKVLHFGEYAALGFLLYRALRMSGGRRREAVVSTLALIAALGLGDEAFQSRIPGRDSSIYDWFADLIGGSTGVAFGARIERLMPWLFSFKTEGAEPTTNPRVESEG</sequence>
<gene>
    <name evidence="2" type="ORF">KDA27_08675</name>
</gene>
<comment type="caution">
    <text evidence="2">The sequence shown here is derived from an EMBL/GenBank/DDBJ whole genome shotgun (WGS) entry which is preliminary data.</text>
</comment>
<dbReference type="Proteomes" id="UP000739538">
    <property type="component" value="Unassembled WGS sequence"/>
</dbReference>
<dbReference type="EMBL" id="JAGQHS010000034">
    <property type="protein sequence ID" value="MCA9755860.1"/>
    <property type="molecule type" value="Genomic_DNA"/>
</dbReference>
<feature type="domain" description="VanZ-like" evidence="1">
    <location>
        <begin position="30"/>
        <end position="109"/>
    </location>
</feature>
<proteinExistence type="predicted"/>
<dbReference type="PANTHER" id="PTHR28008">
    <property type="entry name" value="DOMAIN PROTEIN, PUTATIVE (AFU_ORTHOLOGUE AFUA_3G10980)-RELATED"/>
    <property type="match status" value="1"/>
</dbReference>
<protein>
    <submittedName>
        <fullName evidence="2">VanZ family protein</fullName>
    </submittedName>
</protein>